<dbReference type="Pfam" id="PF00107">
    <property type="entry name" value="ADH_zinc_N"/>
    <property type="match status" value="1"/>
</dbReference>
<dbReference type="SUPFAM" id="SSF50129">
    <property type="entry name" value="GroES-like"/>
    <property type="match status" value="1"/>
</dbReference>
<evidence type="ECO:0000256" key="1">
    <source>
        <dbReference type="ARBA" id="ARBA00022857"/>
    </source>
</evidence>
<keyword evidence="1" id="KW-0521">NADP</keyword>
<reference evidence="5" key="1">
    <citation type="journal article" date="2018" name="Nat. Microbiol.">
        <title>Leveraging single-cell genomics to expand the fungal tree of life.</title>
        <authorList>
            <person name="Ahrendt S.R."/>
            <person name="Quandt C.A."/>
            <person name="Ciobanu D."/>
            <person name="Clum A."/>
            <person name="Salamov A."/>
            <person name="Andreopoulos B."/>
            <person name="Cheng J.F."/>
            <person name="Woyke T."/>
            <person name="Pelin A."/>
            <person name="Henrissat B."/>
            <person name="Reynolds N.K."/>
            <person name="Benny G.L."/>
            <person name="Smith M.E."/>
            <person name="James T.Y."/>
            <person name="Grigoriev I.V."/>
        </authorList>
    </citation>
    <scope>NUCLEOTIDE SEQUENCE [LARGE SCALE GENOMIC DNA]</scope>
</reference>
<dbReference type="GO" id="GO:0070402">
    <property type="term" value="F:NADPH binding"/>
    <property type="evidence" value="ECO:0007669"/>
    <property type="project" value="TreeGrafter"/>
</dbReference>
<name>A0A4P9Y1C6_9FUNG</name>
<dbReference type="PROSITE" id="PS01162">
    <property type="entry name" value="QOR_ZETA_CRYSTAL"/>
    <property type="match status" value="1"/>
</dbReference>
<evidence type="ECO:0000256" key="2">
    <source>
        <dbReference type="ARBA" id="ARBA00023002"/>
    </source>
</evidence>
<gene>
    <name evidence="4" type="ORF">BJ684DRAFT_11305</name>
</gene>
<dbReference type="OrthoDB" id="48317at2759"/>
<dbReference type="InterPro" id="IPR013149">
    <property type="entry name" value="ADH-like_C"/>
</dbReference>
<dbReference type="PANTHER" id="PTHR48106">
    <property type="entry name" value="QUINONE OXIDOREDUCTASE PIG3-RELATED"/>
    <property type="match status" value="1"/>
</dbReference>
<dbReference type="GO" id="GO:0035925">
    <property type="term" value="F:mRNA 3'-UTR AU-rich region binding"/>
    <property type="evidence" value="ECO:0007669"/>
    <property type="project" value="TreeGrafter"/>
</dbReference>
<dbReference type="InterPro" id="IPR020843">
    <property type="entry name" value="ER"/>
</dbReference>
<evidence type="ECO:0000313" key="4">
    <source>
        <dbReference type="EMBL" id="RKP12575.1"/>
    </source>
</evidence>
<dbReference type="SMART" id="SM00829">
    <property type="entry name" value="PKS_ER"/>
    <property type="match status" value="1"/>
</dbReference>
<protein>
    <submittedName>
        <fullName evidence="4">Chaperonin 10-like protein</fullName>
    </submittedName>
</protein>
<keyword evidence="2" id="KW-0560">Oxidoreductase</keyword>
<dbReference type="AlphaFoldDB" id="A0A4P9Y1C6"/>
<dbReference type="InterPro" id="IPR002364">
    <property type="entry name" value="Quin_OxRdtase/zeta-crystal_CS"/>
</dbReference>
<proteinExistence type="predicted"/>
<dbReference type="Gene3D" id="3.90.180.10">
    <property type="entry name" value="Medium-chain alcohol dehydrogenases, catalytic domain"/>
    <property type="match status" value="1"/>
</dbReference>
<dbReference type="SUPFAM" id="SSF51735">
    <property type="entry name" value="NAD(P)-binding Rossmann-fold domains"/>
    <property type="match status" value="1"/>
</dbReference>
<dbReference type="Pfam" id="PF08240">
    <property type="entry name" value="ADH_N"/>
    <property type="match status" value="1"/>
</dbReference>
<evidence type="ECO:0000259" key="3">
    <source>
        <dbReference type="SMART" id="SM00829"/>
    </source>
</evidence>
<dbReference type="InterPro" id="IPR036291">
    <property type="entry name" value="NAD(P)-bd_dom_sf"/>
</dbReference>
<keyword evidence="5" id="KW-1185">Reference proteome</keyword>
<dbReference type="InterPro" id="IPR011032">
    <property type="entry name" value="GroES-like_sf"/>
</dbReference>
<feature type="domain" description="Enoyl reductase (ER)" evidence="3">
    <location>
        <begin position="17"/>
        <end position="197"/>
    </location>
</feature>
<dbReference type="GO" id="GO:0008270">
    <property type="term" value="F:zinc ion binding"/>
    <property type="evidence" value="ECO:0007669"/>
    <property type="project" value="InterPro"/>
</dbReference>
<dbReference type="EMBL" id="KZ988283">
    <property type="protein sequence ID" value="RKP12575.1"/>
    <property type="molecule type" value="Genomic_DNA"/>
</dbReference>
<accession>A0A4P9Y1C6</accession>
<evidence type="ECO:0000313" key="5">
    <source>
        <dbReference type="Proteomes" id="UP000267251"/>
    </source>
</evidence>
<dbReference type="Gene3D" id="3.40.50.720">
    <property type="entry name" value="NAD(P)-binding Rossmann-like Domain"/>
    <property type="match status" value="1"/>
</dbReference>
<dbReference type="GO" id="GO:0003960">
    <property type="term" value="F:quinone reductase (NADPH) activity"/>
    <property type="evidence" value="ECO:0007669"/>
    <property type="project" value="TreeGrafter"/>
</dbReference>
<dbReference type="InterPro" id="IPR013154">
    <property type="entry name" value="ADH-like_N"/>
</dbReference>
<sequence length="197" mass="20595">MSSLPTTQKAIQITENGDSSVLKLRDVPVPTTPGPNQLLVRNQMSGVNFIDTYHRTGLYPVDLPLILGREGAGQVVGIGEGVKGFSLGDRVAYAGVGSYAQYSLVPTMTTIKLPDTVKADVGAASFLQGLTALSLTRLAYTVRPGDWVLIQAAAGGTGLLLCQLCKLAGATVIGTTSTEEKAVLAKKAGADHIIYYS</sequence>
<dbReference type="Proteomes" id="UP000267251">
    <property type="component" value="Unassembled WGS sequence"/>
</dbReference>
<dbReference type="PANTHER" id="PTHR48106:SF13">
    <property type="entry name" value="QUINONE OXIDOREDUCTASE-RELATED"/>
    <property type="match status" value="1"/>
</dbReference>
<dbReference type="GO" id="GO:0005829">
    <property type="term" value="C:cytosol"/>
    <property type="evidence" value="ECO:0007669"/>
    <property type="project" value="TreeGrafter"/>
</dbReference>
<organism evidence="4 5">
    <name type="scientific">Piptocephalis cylindrospora</name>
    <dbReference type="NCBI Taxonomy" id="1907219"/>
    <lineage>
        <taxon>Eukaryota</taxon>
        <taxon>Fungi</taxon>
        <taxon>Fungi incertae sedis</taxon>
        <taxon>Zoopagomycota</taxon>
        <taxon>Zoopagomycotina</taxon>
        <taxon>Zoopagomycetes</taxon>
        <taxon>Zoopagales</taxon>
        <taxon>Piptocephalidaceae</taxon>
        <taxon>Piptocephalis</taxon>
    </lineage>
</organism>